<gene>
    <name evidence="2" type="ORF">AB4876_15570</name>
</gene>
<feature type="region of interest" description="Disordered" evidence="1">
    <location>
        <begin position="1"/>
        <end position="52"/>
    </location>
</feature>
<organism evidence="2 3">
    <name type="scientific">Zhongshania guokunii</name>
    <dbReference type="NCBI Taxonomy" id="641783"/>
    <lineage>
        <taxon>Bacteria</taxon>
        <taxon>Pseudomonadati</taxon>
        <taxon>Pseudomonadota</taxon>
        <taxon>Gammaproteobacteria</taxon>
        <taxon>Cellvibrionales</taxon>
        <taxon>Spongiibacteraceae</taxon>
        <taxon>Zhongshania</taxon>
    </lineage>
</organism>
<feature type="compositionally biased region" description="Polar residues" evidence="1">
    <location>
        <begin position="1"/>
        <end position="12"/>
    </location>
</feature>
<proteinExistence type="predicted"/>
<dbReference type="Proteomes" id="UP001557485">
    <property type="component" value="Unassembled WGS sequence"/>
</dbReference>
<evidence type="ECO:0008006" key="4">
    <source>
        <dbReference type="Google" id="ProtNLM"/>
    </source>
</evidence>
<feature type="compositionally biased region" description="Polar residues" evidence="1">
    <location>
        <begin position="43"/>
        <end position="52"/>
    </location>
</feature>
<evidence type="ECO:0000313" key="3">
    <source>
        <dbReference type="Proteomes" id="UP001557485"/>
    </source>
</evidence>
<name>A0ABV3U8Z0_9GAMM</name>
<evidence type="ECO:0000313" key="2">
    <source>
        <dbReference type="EMBL" id="MEX1670338.1"/>
    </source>
</evidence>
<dbReference type="PROSITE" id="PS51257">
    <property type="entry name" value="PROKAR_LIPOPROTEIN"/>
    <property type="match status" value="1"/>
</dbReference>
<protein>
    <recommendedName>
        <fullName evidence="4">Replication initiation factor</fullName>
    </recommendedName>
</protein>
<reference evidence="2 3" key="1">
    <citation type="journal article" date="2011" name="Int. J. Syst. Evol. Microbiol.">
        <title>Zhongshania antarctica gen. nov., sp. nov. and Zhongshania guokunii sp. nov., gammaproteobacteria respectively isolated from coastal attached (fast) ice and surface seawater of the Antarctic.</title>
        <authorList>
            <person name="Li H.J."/>
            <person name="Zhang X.Y."/>
            <person name="Chen C.X."/>
            <person name="Zhang Y.J."/>
            <person name="Gao Z.M."/>
            <person name="Yu Y."/>
            <person name="Chen X.L."/>
            <person name="Chen B."/>
            <person name="Zhang Y.Z."/>
        </authorList>
    </citation>
    <scope>NUCLEOTIDE SEQUENCE [LARGE SCALE GENOMIC DNA]</scope>
    <source>
        <strain evidence="2 3">ZS6-22T</strain>
    </source>
</reference>
<evidence type="ECO:0000256" key="1">
    <source>
        <dbReference type="SAM" id="MobiDB-lite"/>
    </source>
</evidence>
<dbReference type="EMBL" id="JBFRYA010000015">
    <property type="protein sequence ID" value="MEX1670338.1"/>
    <property type="molecule type" value="Genomic_DNA"/>
</dbReference>
<dbReference type="RefSeq" id="WP_368382673.1">
    <property type="nucleotide sequence ID" value="NZ_JBFRYA010000015.1"/>
</dbReference>
<sequence length="431" mass="48562">MAKNLNDTTTPLNGAAGGACFEDAKRPQKPTPHGGSLDDGSAPPSNTAPANCTDSLSGTTILRSGIDSLYISCKGQISEDVEHLLRVSKELAQSPDPEVRAGAFLELGEHRFQVKDKGKGRYPYVLVDNWFHLQISGRSATSLPMAYCQLQSEALTCEGVKSVLLRLVDLLLQLNPDAETLQVSRVDLCVDFVTDLDFAATPEHWWVRRAAKLNTYSEHGEFNGYMFGAGGDLVARLYDKTLEIQKSRKLYLQDIWALNGWDRSAKVWRIEFQYKRPVLRELKVETVGQLLSSMSGLWGYASGDWMQLKTPTSDQTRSRWPTHPVWSILQAADWGDVSKHLWRVRTSREPDDHFLFVNGLGGLSSYMARENIADLDRAMRRYLRDARRYHAGMTKDGYDSLDRYLIVKAREKALRFNRPLPGIEQGGEDEF</sequence>
<comment type="caution">
    <text evidence="2">The sequence shown here is derived from an EMBL/GenBank/DDBJ whole genome shotgun (WGS) entry which is preliminary data.</text>
</comment>
<accession>A0ABV3U8Z0</accession>
<keyword evidence="3" id="KW-1185">Reference proteome</keyword>